<dbReference type="Proteomes" id="UP001249851">
    <property type="component" value="Unassembled WGS sequence"/>
</dbReference>
<dbReference type="Gene3D" id="3.40.50.720">
    <property type="entry name" value="NAD(P)-binding Rossmann-like Domain"/>
    <property type="match status" value="1"/>
</dbReference>
<dbReference type="InterPro" id="IPR036291">
    <property type="entry name" value="NAD(P)-bd_dom_sf"/>
</dbReference>
<dbReference type="Pfam" id="PF08240">
    <property type="entry name" value="ADH_N"/>
    <property type="match status" value="1"/>
</dbReference>
<accession>A0AAD9UUM9</accession>
<comment type="caution">
    <text evidence="5">The sequence shown here is derived from an EMBL/GenBank/DDBJ whole genome shotgun (WGS) entry which is preliminary data.</text>
</comment>
<dbReference type="GO" id="GO:0003960">
    <property type="term" value="F:quinone reductase (NADPH) activity"/>
    <property type="evidence" value="ECO:0007669"/>
    <property type="project" value="TreeGrafter"/>
</dbReference>
<dbReference type="SUPFAM" id="SSF50129">
    <property type="entry name" value="GroES-like"/>
    <property type="match status" value="1"/>
</dbReference>
<dbReference type="InterPro" id="IPR020843">
    <property type="entry name" value="ER"/>
</dbReference>
<keyword evidence="3" id="KW-0812">Transmembrane</keyword>
<evidence type="ECO:0000313" key="6">
    <source>
        <dbReference type="Proteomes" id="UP001249851"/>
    </source>
</evidence>
<name>A0AAD9UUM9_ACRCE</name>
<proteinExistence type="predicted"/>
<reference evidence="5" key="1">
    <citation type="journal article" date="2023" name="G3 (Bethesda)">
        <title>Whole genome assembly and annotation of the endangered Caribbean coral Acropora cervicornis.</title>
        <authorList>
            <person name="Selwyn J.D."/>
            <person name="Vollmer S.V."/>
        </authorList>
    </citation>
    <scope>NUCLEOTIDE SEQUENCE</scope>
    <source>
        <strain evidence="5">K2</strain>
    </source>
</reference>
<dbReference type="AlphaFoldDB" id="A0AAD9UUM9"/>
<dbReference type="InterPro" id="IPR013154">
    <property type="entry name" value="ADH-like_N"/>
</dbReference>
<feature type="domain" description="Enoyl reductase (ER)" evidence="4">
    <location>
        <begin position="43"/>
        <end position="248"/>
    </location>
</feature>
<evidence type="ECO:0000256" key="2">
    <source>
        <dbReference type="ARBA" id="ARBA00023002"/>
    </source>
</evidence>
<dbReference type="SUPFAM" id="SSF51735">
    <property type="entry name" value="NAD(P)-binding Rossmann-fold domains"/>
    <property type="match status" value="1"/>
</dbReference>
<evidence type="ECO:0000259" key="4">
    <source>
        <dbReference type="SMART" id="SM00829"/>
    </source>
</evidence>
<dbReference type="SMART" id="SM00829">
    <property type="entry name" value="PKS_ER"/>
    <property type="match status" value="1"/>
</dbReference>
<dbReference type="GO" id="GO:0070402">
    <property type="term" value="F:NADPH binding"/>
    <property type="evidence" value="ECO:0007669"/>
    <property type="project" value="TreeGrafter"/>
</dbReference>
<dbReference type="Gene3D" id="3.90.180.10">
    <property type="entry name" value="Medium-chain alcohol dehydrogenases, catalytic domain"/>
    <property type="match status" value="1"/>
</dbReference>
<keyword evidence="3" id="KW-0472">Membrane</keyword>
<organism evidence="5 6">
    <name type="scientific">Acropora cervicornis</name>
    <name type="common">Staghorn coral</name>
    <dbReference type="NCBI Taxonomy" id="6130"/>
    <lineage>
        <taxon>Eukaryota</taxon>
        <taxon>Metazoa</taxon>
        <taxon>Cnidaria</taxon>
        <taxon>Anthozoa</taxon>
        <taxon>Hexacorallia</taxon>
        <taxon>Scleractinia</taxon>
        <taxon>Astrocoeniina</taxon>
        <taxon>Acroporidae</taxon>
        <taxon>Acropora</taxon>
    </lineage>
</organism>
<dbReference type="InterPro" id="IPR013149">
    <property type="entry name" value="ADH-like_C"/>
</dbReference>
<dbReference type="GO" id="GO:0048038">
    <property type="term" value="F:quinone binding"/>
    <property type="evidence" value="ECO:0007669"/>
    <property type="project" value="TreeGrafter"/>
</dbReference>
<sequence>MREMNKGLVSLMFILYLCNVLVVLKLKAVYGNLTMKAVLYTPGDISNMRTGTVAKPAAEKSKVLIRTYYTALNRADTLQRRGLYPPPPGESDILGLEISGVIEDVGEECVGKWKKGDRVMALLGGGGYAEYAAVEEGLVMPIPESCKFSDAASIPENWLTAYQLLHFLGKVQSGEVVLIHAGGSGVGAALIQLSHLAGAKPFVTAGTDEKIKKAKSLGARGGFNYKTGDFSDWVESITEGINSAVWARK</sequence>
<evidence type="ECO:0000313" key="5">
    <source>
        <dbReference type="EMBL" id="KAK2550265.1"/>
    </source>
</evidence>
<dbReference type="EMBL" id="JARQWQ010000113">
    <property type="protein sequence ID" value="KAK2550265.1"/>
    <property type="molecule type" value="Genomic_DNA"/>
</dbReference>
<dbReference type="InterPro" id="IPR011032">
    <property type="entry name" value="GroES-like_sf"/>
</dbReference>
<keyword evidence="1" id="KW-0521">NADP</keyword>
<gene>
    <name evidence="5" type="ORF">P5673_029143</name>
</gene>
<evidence type="ECO:0000256" key="3">
    <source>
        <dbReference type="SAM" id="Phobius"/>
    </source>
</evidence>
<dbReference type="PANTHER" id="PTHR48106">
    <property type="entry name" value="QUINONE OXIDOREDUCTASE PIG3-RELATED"/>
    <property type="match status" value="1"/>
</dbReference>
<keyword evidence="6" id="KW-1185">Reference proteome</keyword>
<reference evidence="5" key="2">
    <citation type="journal article" date="2023" name="Science">
        <title>Genomic signatures of disease resistance in endangered staghorn corals.</title>
        <authorList>
            <person name="Vollmer S.V."/>
            <person name="Selwyn J.D."/>
            <person name="Despard B.A."/>
            <person name="Roesel C.L."/>
        </authorList>
    </citation>
    <scope>NUCLEOTIDE SEQUENCE</scope>
    <source>
        <strain evidence="5">K2</strain>
    </source>
</reference>
<feature type="transmembrane region" description="Helical" evidence="3">
    <location>
        <begin position="7"/>
        <end position="26"/>
    </location>
</feature>
<evidence type="ECO:0000256" key="1">
    <source>
        <dbReference type="ARBA" id="ARBA00022857"/>
    </source>
</evidence>
<dbReference type="Pfam" id="PF00107">
    <property type="entry name" value="ADH_zinc_N"/>
    <property type="match status" value="1"/>
</dbReference>
<keyword evidence="3" id="KW-1133">Transmembrane helix</keyword>
<keyword evidence="2" id="KW-0560">Oxidoreductase</keyword>
<protein>
    <submittedName>
        <fullName evidence="5">Quinone oxidoreductase PIG3</fullName>
    </submittedName>
</protein>
<dbReference type="PANTHER" id="PTHR48106:SF18">
    <property type="entry name" value="QUINONE OXIDOREDUCTASE PIG3"/>
    <property type="match status" value="1"/>
</dbReference>